<dbReference type="Pfam" id="PF24852">
    <property type="entry name" value="DUF7726"/>
    <property type="match status" value="1"/>
</dbReference>
<dbReference type="OrthoDB" id="2592504at2759"/>
<sequence length="327" mass="34453">MPPKKSKVTKRAPAALVPPVPPAPPSIPIPASSEQTDPAATVEGTNSNPPKPIPTPPAPTSADASELPPNPVTIPVENTTAPIPTPPAPTSADASELTPNPVTIPVENTTAPRIGARGRGGTKRKAGKTAEAEAEAEAEASGDASATKKTRKPAVSSGSGSGGGTATENGAGGGVENVSDIHLEGEETDAVPVYDTCDEIRKKLTVYLRREGVTQAALLRALHAELRGKKMTSRLQSSQLARFLQMKGANTGNTSALFYASYVYFEKLRVKQGKPKSKHREEMERIWRKDGGFDIETPSSRGYFCGPGEYPSIDQYGRLLINGKVCH</sequence>
<evidence type="ECO:0000259" key="2">
    <source>
        <dbReference type="Pfam" id="PF24852"/>
    </source>
</evidence>
<dbReference type="AlphaFoldDB" id="A0A3N4LUR7"/>
<evidence type="ECO:0000313" key="3">
    <source>
        <dbReference type="EMBL" id="RPB25428.1"/>
    </source>
</evidence>
<reference evidence="3 4" key="1">
    <citation type="journal article" date="2018" name="Nat. Ecol. Evol.">
        <title>Pezizomycetes genomes reveal the molecular basis of ectomycorrhizal truffle lifestyle.</title>
        <authorList>
            <person name="Murat C."/>
            <person name="Payen T."/>
            <person name="Noel B."/>
            <person name="Kuo A."/>
            <person name="Morin E."/>
            <person name="Chen J."/>
            <person name="Kohler A."/>
            <person name="Krizsan K."/>
            <person name="Balestrini R."/>
            <person name="Da Silva C."/>
            <person name="Montanini B."/>
            <person name="Hainaut M."/>
            <person name="Levati E."/>
            <person name="Barry K.W."/>
            <person name="Belfiori B."/>
            <person name="Cichocki N."/>
            <person name="Clum A."/>
            <person name="Dockter R.B."/>
            <person name="Fauchery L."/>
            <person name="Guy J."/>
            <person name="Iotti M."/>
            <person name="Le Tacon F."/>
            <person name="Lindquist E.A."/>
            <person name="Lipzen A."/>
            <person name="Malagnac F."/>
            <person name="Mello A."/>
            <person name="Molinier V."/>
            <person name="Miyauchi S."/>
            <person name="Poulain J."/>
            <person name="Riccioni C."/>
            <person name="Rubini A."/>
            <person name="Sitrit Y."/>
            <person name="Splivallo R."/>
            <person name="Traeger S."/>
            <person name="Wang M."/>
            <person name="Zifcakova L."/>
            <person name="Wipf D."/>
            <person name="Zambonelli A."/>
            <person name="Paolocci F."/>
            <person name="Nowrousian M."/>
            <person name="Ottonello S."/>
            <person name="Baldrian P."/>
            <person name="Spatafora J.W."/>
            <person name="Henrissat B."/>
            <person name="Nagy L.G."/>
            <person name="Aury J.M."/>
            <person name="Wincker P."/>
            <person name="Grigoriev I.V."/>
            <person name="Bonfante P."/>
            <person name="Martin F.M."/>
        </authorList>
    </citation>
    <scope>NUCLEOTIDE SEQUENCE [LARGE SCALE GENOMIC DNA]</scope>
    <source>
        <strain evidence="3 4">ATCC MYA-4762</strain>
    </source>
</reference>
<feature type="compositionally biased region" description="Gly residues" evidence="1">
    <location>
        <begin position="159"/>
        <end position="175"/>
    </location>
</feature>
<feature type="region of interest" description="Disordered" evidence="1">
    <location>
        <begin position="1"/>
        <end position="177"/>
    </location>
</feature>
<feature type="compositionally biased region" description="Pro residues" evidence="1">
    <location>
        <begin position="16"/>
        <end position="28"/>
    </location>
</feature>
<proteinExistence type="predicted"/>
<dbReference type="Proteomes" id="UP000267821">
    <property type="component" value="Unassembled WGS sequence"/>
</dbReference>
<accession>A0A3N4LUR7</accession>
<dbReference type="PANTHER" id="PTHR42339:SF1">
    <property type="entry name" value="HISTONE H1"/>
    <property type="match status" value="1"/>
</dbReference>
<name>A0A3N4LUR7_9PEZI</name>
<dbReference type="PANTHER" id="PTHR42339">
    <property type="entry name" value="HISTONE H1"/>
    <property type="match status" value="1"/>
</dbReference>
<organism evidence="3 4">
    <name type="scientific">Terfezia boudieri ATCC MYA-4762</name>
    <dbReference type="NCBI Taxonomy" id="1051890"/>
    <lineage>
        <taxon>Eukaryota</taxon>
        <taxon>Fungi</taxon>
        <taxon>Dikarya</taxon>
        <taxon>Ascomycota</taxon>
        <taxon>Pezizomycotina</taxon>
        <taxon>Pezizomycetes</taxon>
        <taxon>Pezizales</taxon>
        <taxon>Pezizaceae</taxon>
        <taxon>Terfezia</taxon>
    </lineage>
</organism>
<feature type="compositionally biased region" description="Pro residues" evidence="1">
    <location>
        <begin position="49"/>
        <end position="59"/>
    </location>
</feature>
<evidence type="ECO:0000256" key="1">
    <source>
        <dbReference type="SAM" id="MobiDB-lite"/>
    </source>
</evidence>
<feature type="compositionally biased region" description="Basic residues" evidence="1">
    <location>
        <begin position="1"/>
        <end position="10"/>
    </location>
</feature>
<dbReference type="InterPro" id="IPR056143">
    <property type="entry name" value="DUF7726"/>
</dbReference>
<dbReference type="EMBL" id="ML121538">
    <property type="protein sequence ID" value="RPB25428.1"/>
    <property type="molecule type" value="Genomic_DNA"/>
</dbReference>
<dbReference type="InParanoid" id="A0A3N4LUR7"/>
<feature type="compositionally biased region" description="Polar residues" evidence="1">
    <location>
        <begin position="97"/>
        <end position="111"/>
    </location>
</feature>
<dbReference type="STRING" id="1051890.A0A3N4LUR7"/>
<gene>
    <name evidence="3" type="ORF">L211DRAFT_806871</name>
</gene>
<protein>
    <recommendedName>
        <fullName evidence="2">DUF7726 domain-containing protein</fullName>
    </recommendedName>
</protein>
<feature type="domain" description="DUF7726" evidence="2">
    <location>
        <begin position="191"/>
        <end position="274"/>
    </location>
</feature>
<keyword evidence="4" id="KW-1185">Reference proteome</keyword>
<evidence type="ECO:0000313" key="4">
    <source>
        <dbReference type="Proteomes" id="UP000267821"/>
    </source>
</evidence>